<dbReference type="Proteomes" id="UP001595791">
    <property type="component" value="Unassembled WGS sequence"/>
</dbReference>
<evidence type="ECO:0000256" key="3">
    <source>
        <dbReference type="ARBA" id="ARBA00022723"/>
    </source>
</evidence>
<feature type="binding site" evidence="9">
    <location>
        <position position="70"/>
    </location>
    <ligand>
        <name>4-amino-2-methyl-5-(diphosphooxymethyl)pyrimidine</name>
        <dbReference type="ChEBI" id="CHEBI:57841"/>
    </ligand>
</feature>
<organism evidence="13 14">
    <name type="scientific">Chitinimonas lacunae</name>
    <dbReference type="NCBI Taxonomy" id="1963018"/>
    <lineage>
        <taxon>Bacteria</taxon>
        <taxon>Pseudomonadati</taxon>
        <taxon>Pseudomonadota</taxon>
        <taxon>Betaproteobacteria</taxon>
        <taxon>Neisseriales</taxon>
        <taxon>Chitinibacteraceae</taxon>
        <taxon>Chitinimonas</taxon>
    </lineage>
</organism>
<feature type="binding site" evidence="9">
    <location>
        <position position="165"/>
    </location>
    <ligand>
        <name>2-[(2R,5Z)-2-carboxy-4-methylthiazol-5(2H)-ylidene]ethyl phosphate</name>
        <dbReference type="ChEBI" id="CHEBI:62899"/>
    </ligand>
</feature>
<dbReference type="SUPFAM" id="SSF51391">
    <property type="entry name" value="Thiamin phosphate synthase"/>
    <property type="match status" value="1"/>
</dbReference>
<accession>A0ABV8MQQ8</accession>
<comment type="similarity">
    <text evidence="9 10">Belongs to the thiamine-phosphate synthase family.</text>
</comment>
<protein>
    <recommendedName>
        <fullName evidence="9">Thiamine-phosphate synthase</fullName>
        <shortName evidence="9">TP synthase</shortName>
        <shortName evidence="9">TPS</shortName>
        <ecNumber evidence="9">2.5.1.3</ecNumber>
    </recommendedName>
    <alternativeName>
        <fullName evidence="9">Thiamine-phosphate pyrophosphorylase</fullName>
        <shortName evidence="9">TMP pyrophosphorylase</shortName>
        <shortName evidence="9">TMP-PPase</shortName>
    </alternativeName>
</protein>
<dbReference type="Pfam" id="PF02581">
    <property type="entry name" value="TMP-TENI"/>
    <property type="match status" value="1"/>
</dbReference>
<name>A0ABV8MQQ8_9NEIS</name>
<keyword evidence="4 9" id="KW-0460">Magnesium</keyword>
<evidence type="ECO:0000256" key="8">
    <source>
        <dbReference type="ARBA" id="ARBA00047883"/>
    </source>
</evidence>
<feature type="binding site" evidence="9">
    <location>
        <position position="139"/>
    </location>
    <ligand>
        <name>4-amino-2-methyl-5-(diphosphooxymethyl)pyrimidine</name>
        <dbReference type="ChEBI" id="CHEBI:57841"/>
    </ligand>
</feature>
<comment type="caution">
    <text evidence="9">Lacks conserved residue(s) required for the propagation of feature annotation.</text>
</comment>
<comment type="pathway">
    <text evidence="1 9 11">Cofactor biosynthesis; thiamine diphosphate biosynthesis; thiamine phosphate from 4-amino-2-methyl-5-diphosphomethylpyrimidine and 4-methyl-5-(2-phosphoethyl)-thiazole: step 1/1.</text>
</comment>
<comment type="catalytic activity">
    <reaction evidence="7 9 10">
        <text>2-(2-carboxy-4-methylthiazol-5-yl)ethyl phosphate + 4-amino-2-methyl-5-(diphosphooxymethyl)pyrimidine + 2 H(+) = thiamine phosphate + CO2 + diphosphate</text>
        <dbReference type="Rhea" id="RHEA:47848"/>
        <dbReference type="ChEBI" id="CHEBI:15378"/>
        <dbReference type="ChEBI" id="CHEBI:16526"/>
        <dbReference type="ChEBI" id="CHEBI:33019"/>
        <dbReference type="ChEBI" id="CHEBI:37575"/>
        <dbReference type="ChEBI" id="CHEBI:57841"/>
        <dbReference type="ChEBI" id="CHEBI:62890"/>
        <dbReference type="EC" id="2.5.1.3"/>
    </reaction>
</comment>
<keyword evidence="2 9" id="KW-0808">Transferase</keyword>
<feature type="binding site" evidence="9">
    <location>
        <begin position="38"/>
        <end position="42"/>
    </location>
    <ligand>
        <name>4-amino-2-methyl-5-(diphosphooxymethyl)pyrimidine</name>
        <dbReference type="ChEBI" id="CHEBI:57841"/>
    </ligand>
</feature>
<dbReference type="InterPro" id="IPR013785">
    <property type="entry name" value="Aldolase_TIM"/>
</dbReference>
<dbReference type="RefSeq" id="WP_378165430.1">
    <property type="nucleotide sequence ID" value="NZ_JBHSBU010000001.1"/>
</dbReference>
<keyword evidence="14" id="KW-1185">Reference proteome</keyword>
<dbReference type="CDD" id="cd00564">
    <property type="entry name" value="TMP_TenI"/>
    <property type="match status" value="1"/>
</dbReference>
<dbReference type="PANTHER" id="PTHR20857">
    <property type="entry name" value="THIAMINE-PHOSPHATE PYROPHOSPHORYLASE"/>
    <property type="match status" value="1"/>
</dbReference>
<dbReference type="InterPro" id="IPR034291">
    <property type="entry name" value="TMP_synthase"/>
</dbReference>
<evidence type="ECO:0000256" key="2">
    <source>
        <dbReference type="ARBA" id="ARBA00022679"/>
    </source>
</evidence>
<evidence type="ECO:0000313" key="13">
    <source>
        <dbReference type="EMBL" id="MFC4160517.1"/>
    </source>
</evidence>
<feature type="binding site" evidence="9">
    <location>
        <position position="90"/>
    </location>
    <ligand>
        <name>Mg(2+)</name>
        <dbReference type="ChEBI" id="CHEBI:18420"/>
    </ligand>
</feature>
<feature type="binding site" evidence="9">
    <location>
        <position position="109"/>
    </location>
    <ligand>
        <name>4-amino-2-methyl-5-(diphosphooxymethyl)pyrimidine</name>
        <dbReference type="ChEBI" id="CHEBI:57841"/>
    </ligand>
</feature>
<evidence type="ECO:0000256" key="11">
    <source>
        <dbReference type="RuleBase" id="RU004253"/>
    </source>
</evidence>
<dbReference type="HAMAP" id="MF_00097">
    <property type="entry name" value="TMP_synthase"/>
    <property type="match status" value="1"/>
</dbReference>
<comment type="caution">
    <text evidence="13">The sequence shown here is derived from an EMBL/GenBank/DDBJ whole genome shotgun (WGS) entry which is preliminary data.</text>
</comment>
<gene>
    <name evidence="9 13" type="primary">thiE</name>
    <name evidence="13" type="ORF">ACFOW7_14345</name>
</gene>
<dbReference type="GO" id="GO:0004789">
    <property type="term" value="F:thiamine-phosphate diphosphorylase activity"/>
    <property type="evidence" value="ECO:0007669"/>
    <property type="project" value="UniProtKB-EC"/>
</dbReference>
<proteinExistence type="inferred from homology"/>
<dbReference type="InterPro" id="IPR036206">
    <property type="entry name" value="ThiamineP_synth_sf"/>
</dbReference>
<dbReference type="InterPro" id="IPR022998">
    <property type="entry name" value="ThiamineP_synth_TenI"/>
</dbReference>
<evidence type="ECO:0000256" key="4">
    <source>
        <dbReference type="ARBA" id="ARBA00022842"/>
    </source>
</evidence>
<dbReference type="Gene3D" id="3.20.20.70">
    <property type="entry name" value="Aldolase class I"/>
    <property type="match status" value="1"/>
</dbReference>
<dbReference type="NCBIfam" id="TIGR00693">
    <property type="entry name" value="thiE"/>
    <property type="match status" value="1"/>
</dbReference>
<evidence type="ECO:0000256" key="5">
    <source>
        <dbReference type="ARBA" id="ARBA00022977"/>
    </source>
</evidence>
<comment type="catalytic activity">
    <reaction evidence="8 9 10">
        <text>2-[(2R,5Z)-2-carboxy-4-methylthiazol-5(2H)-ylidene]ethyl phosphate + 4-amino-2-methyl-5-(diphosphooxymethyl)pyrimidine + 2 H(+) = thiamine phosphate + CO2 + diphosphate</text>
        <dbReference type="Rhea" id="RHEA:47844"/>
        <dbReference type="ChEBI" id="CHEBI:15378"/>
        <dbReference type="ChEBI" id="CHEBI:16526"/>
        <dbReference type="ChEBI" id="CHEBI:33019"/>
        <dbReference type="ChEBI" id="CHEBI:37575"/>
        <dbReference type="ChEBI" id="CHEBI:57841"/>
        <dbReference type="ChEBI" id="CHEBI:62899"/>
        <dbReference type="EC" id="2.5.1.3"/>
    </reaction>
</comment>
<dbReference type="PANTHER" id="PTHR20857:SF15">
    <property type="entry name" value="THIAMINE-PHOSPHATE SYNTHASE"/>
    <property type="match status" value="1"/>
</dbReference>
<evidence type="ECO:0000259" key="12">
    <source>
        <dbReference type="Pfam" id="PF02581"/>
    </source>
</evidence>
<keyword evidence="3 9" id="KW-0479">Metal-binding</keyword>
<feature type="binding site" evidence="9">
    <location>
        <begin position="136"/>
        <end position="138"/>
    </location>
    <ligand>
        <name>2-[(2R,5Z)-2-carboxy-4-methylthiazol-5(2H)-ylidene]ethyl phosphate</name>
        <dbReference type="ChEBI" id="CHEBI:62899"/>
    </ligand>
</feature>
<evidence type="ECO:0000256" key="10">
    <source>
        <dbReference type="RuleBase" id="RU003826"/>
    </source>
</evidence>
<evidence type="ECO:0000256" key="6">
    <source>
        <dbReference type="ARBA" id="ARBA00047334"/>
    </source>
</evidence>
<comment type="catalytic activity">
    <reaction evidence="6 9 10">
        <text>4-methyl-5-(2-phosphooxyethyl)-thiazole + 4-amino-2-methyl-5-(diphosphooxymethyl)pyrimidine + H(+) = thiamine phosphate + diphosphate</text>
        <dbReference type="Rhea" id="RHEA:22328"/>
        <dbReference type="ChEBI" id="CHEBI:15378"/>
        <dbReference type="ChEBI" id="CHEBI:33019"/>
        <dbReference type="ChEBI" id="CHEBI:37575"/>
        <dbReference type="ChEBI" id="CHEBI:57841"/>
        <dbReference type="ChEBI" id="CHEBI:58296"/>
        <dbReference type="EC" id="2.5.1.3"/>
    </reaction>
</comment>
<feature type="domain" description="Thiamine phosphate synthase/TenI" evidence="12">
    <location>
        <begin position="9"/>
        <end position="187"/>
    </location>
</feature>
<keyword evidence="5 9" id="KW-0784">Thiamine biosynthesis</keyword>
<comment type="function">
    <text evidence="9">Condenses 4-methyl-5-(beta-hydroxyethyl)thiazole monophosphate (THZ-P) and 2-methyl-4-amino-5-hydroxymethyl pyrimidine pyrophosphate (HMP-PP) to form thiamine monophosphate (TMP).</text>
</comment>
<feature type="binding site" evidence="9">
    <location>
        <position position="71"/>
    </location>
    <ligand>
        <name>Mg(2+)</name>
        <dbReference type="ChEBI" id="CHEBI:18420"/>
    </ligand>
</feature>
<reference evidence="14" key="1">
    <citation type="journal article" date="2019" name="Int. J. Syst. Evol. Microbiol.">
        <title>The Global Catalogue of Microorganisms (GCM) 10K type strain sequencing project: providing services to taxonomists for standard genome sequencing and annotation.</title>
        <authorList>
            <consortium name="The Broad Institute Genomics Platform"/>
            <consortium name="The Broad Institute Genome Sequencing Center for Infectious Disease"/>
            <person name="Wu L."/>
            <person name="Ma J."/>
        </authorList>
    </citation>
    <scope>NUCLEOTIDE SEQUENCE [LARGE SCALE GENOMIC DNA]</scope>
    <source>
        <strain evidence="14">LMG 29894</strain>
    </source>
</reference>
<comment type="cofactor">
    <cofactor evidence="9">
        <name>Mg(2+)</name>
        <dbReference type="ChEBI" id="CHEBI:18420"/>
    </cofactor>
    <text evidence="9">Binds 1 Mg(2+) ion per subunit.</text>
</comment>
<evidence type="ECO:0000313" key="14">
    <source>
        <dbReference type="Proteomes" id="UP001595791"/>
    </source>
</evidence>
<dbReference type="EC" id="2.5.1.3" evidence="9"/>
<evidence type="ECO:0000256" key="7">
    <source>
        <dbReference type="ARBA" id="ARBA00047851"/>
    </source>
</evidence>
<evidence type="ECO:0000256" key="9">
    <source>
        <dbReference type="HAMAP-Rule" id="MF_00097"/>
    </source>
</evidence>
<sequence>MKGNIIDGLYAITPDWLDDEHLLETVEAVLAGGVSLLQYRNKRADAATRLRQARALRALTRRFTVPLIINDHLDLAEAISAEGVHLGGNDGNLAVARARLGPTAIIGASCYASIERARAARAAGASYLAFGAVFPSLTKPNAPLAPLTLFAQAAELGLPTVAIGGIDADNIAEVGAAGADAAAVIGSLFLESPAPGVTAATMLGALRAGQALHRGE</sequence>
<evidence type="ECO:0000256" key="1">
    <source>
        <dbReference type="ARBA" id="ARBA00005165"/>
    </source>
</evidence>
<dbReference type="EMBL" id="JBHSBU010000001">
    <property type="protein sequence ID" value="MFC4160517.1"/>
    <property type="molecule type" value="Genomic_DNA"/>
</dbReference>